<name>A0A6J7CU11_9ZZZZ</name>
<comment type="subcellular location">
    <subcellularLocation>
        <location evidence="1">Cell membrane</location>
        <topology evidence="1">Multi-pass membrane protein</topology>
    </subcellularLocation>
</comment>
<dbReference type="PANTHER" id="PTHR43663">
    <property type="entry name" value="CHROMATE TRANSPORT PROTEIN-RELATED"/>
    <property type="match status" value="1"/>
</dbReference>
<feature type="transmembrane region" description="Helical" evidence="7">
    <location>
        <begin position="119"/>
        <end position="142"/>
    </location>
</feature>
<gene>
    <name evidence="8" type="ORF">UFOPK3317_00375</name>
    <name evidence="9" type="ORF">UFOPK3974_00910</name>
    <name evidence="10" type="ORF">UFOPK4071_00981</name>
</gene>
<dbReference type="InterPro" id="IPR052518">
    <property type="entry name" value="CHR_Transporter"/>
</dbReference>
<dbReference type="Pfam" id="PF02417">
    <property type="entry name" value="Chromate_transp"/>
    <property type="match status" value="1"/>
</dbReference>
<evidence type="ECO:0000313" key="10">
    <source>
        <dbReference type="EMBL" id="CAB5016031.1"/>
    </source>
</evidence>
<organism evidence="8">
    <name type="scientific">freshwater metagenome</name>
    <dbReference type="NCBI Taxonomy" id="449393"/>
    <lineage>
        <taxon>unclassified sequences</taxon>
        <taxon>metagenomes</taxon>
        <taxon>ecological metagenomes</taxon>
    </lineage>
</organism>
<keyword evidence="3" id="KW-1003">Cell membrane</keyword>
<keyword evidence="6 7" id="KW-0472">Membrane</keyword>
<protein>
    <submittedName>
        <fullName evidence="8">Unannotated protein</fullName>
    </submittedName>
</protein>
<dbReference type="GO" id="GO:0015109">
    <property type="term" value="F:chromate transmembrane transporter activity"/>
    <property type="evidence" value="ECO:0007669"/>
    <property type="project" value="InterPro"/>
</dbReference>
<reference evidence="8" key="1">
    <citation type="submission" date="2020-05" db="EMBL/GenBank/DDBJ databases">
        <authorList>
            <person name="Chiriac C."/>
            <person name="Salcher M."/>
            <person name="Ghai R."/>
            <person name="Kavagutti S V."/>
        </authorList>
    </citation>
    <scope>NUCLEOTIDE SEQUENCE</scope>
</reference>
<feature type="transmembrane region" description="Helical" evidence="7">
    <location>
        <begin position="154"/>
        <end position="182"/>
    </location>
</feature>
<evidence type="ECO:0000256" key="3">
    <source>
        <dbReference type="ARBA" id="ARBA00022475"/>
    </source>
</evidence>
<evidence type="ECO:0000256" key="6">
    <source>
        <dbReference type="ARBA" id="ARBA00023136"/>
    </source>
</evidence>
<evidence type="ECO:0000313" key="9">
    <source>
        <dbReference type="EMBL" id="CAB4990565.1"/>
    </source>
</evidence>
<evidence type="ECO:0000256" key="1">
    <source>
        <dbReference type="ARBA" id="ARBA00004651"/>
    </source>
</evidence>
<keyword evidence="5 7" id="KW-1133">Transmembrane helix</keyword>
<feature type="transmembrane region" description="Helical" evidence="7">
    <location>
        <begin position="88"/>
        <end position="113"/>
    </location>
</feature>
<accession>A0A6J7CU11</accession>
<dbReference type="PANTHER" id="PTHR43663:SF1">
    <property type="entry name" value="CHROMATE TRANSPORTER"/>
    <property type="match status" value="1"/>
</dbReference>
<evidence type="ECO:0000256" key="2">
    <source>
        <dbReference type="ARBA" id="ARBA00005262"/>
    </source>
</evidence>
<sequence length="192" mass="20062">MDAGDRETRQAPPSHAHAQLLTTTFLLGATSFGGGLLAYVRQVFVVKKEWVDEEAFIEALEVAEVMPGPNIINLVVLLSDDLLGATGVIIALLGMVTPAIVANCLLAAFAIHFTHVPVVAALLAGFGASAVGLTAGNALAMGRIHLRSLLPTTIAVLTTASILLGHLNLLAAVLLFGVPYVIYLRYRPSGGE</sequence>
<keyword evidence="4 7" id="KW-0812">Transmembrane</keyword>
<feature type="transmembrane region" description="Helical" evidence="7">
    <location>
        <begin position="20"/>
        <end position="40"/>
    </location>
</feature>
<dbReference type="EMBL" id="CAFBPF010000123">
    <property type="protein sequence ID" value="CAB5016031.1"/>
    <property type="molecule type" value="Genomic_DNA"/>
</dbReference>
<evidence type="ECO:0000313" key="8">
    <source>
        <dbReference type="EMBL" id="CAB4860375.1"/>
    </source>
</evidence>
<comment type="similarity">
    <text evidence="2">Belongs to the chromate ion transporter (CHR) (TC 2.A.51) family.</text>
</comment>
<dbReference type="EMBL" id="CAFBOR010000120">
    <property type="protein sequence ID" value="CAB4990565.1"/>
    <property type="molecule type" value="Genomic_DNA"/>
</dbReference>
<evidence type="ECO:0000256" key="4">
    <source>
        <dbReference type="ARBA" id="ARBA00022692"/>
    </source>
</evidence>
<dbReference type="AlphaFoldDB" id="A0A6J7CU11"/>
<dbReference type="GO" id="GO:0005886">
    <property type="term" value="C:plasma membrane"/>
    <property type="evidence" value="ECO:0007669"/>
    <property type="project" value="UniProtKB-SubCell"/>
</dbReference>
<dbReference type="EMBL" id="CAFBLK010000046">
    <property type="protein sequence ID" value="CAB4860375.1"/>
    <property type="molecule type" value="Genomic_DNA"/>
</dbReference>
<proteinExistence type="inferred from homology"/>
<evidence type="ECO:0000256" key="7">
    <source>
        <dbReference type="SAM" id="Phobius"/>
    </source>
</evidence>
<evidence type="ECO:0000256" key="5">
    <source>
        <dbReference type="ARBA" id="ARBA00022989"/>
    </source>
</evidence>
<dbReference type="InterPro" id="IPR003370">
    <property type="entry name" value="Chromate_transpt"/>
</dbReference>